<dbReference type="AlphaFoldDB" id="A0A1C4D4B9"/>
<evidence type="ECO:0008006" key="3">
    <source>
        <dbReference type="Google" id="ProtNLM"/>
    </source>
</evidence>
<evidence type="ECO:0000313" key="2">
    <source>
        <dbReference type="Proteomes" id="UP000181997"/>
    </source>
</evidence>
<sequence>MNLSSKRARPKAAFRLQADLEKQQFFRKQLGIKKLFHVKHSLTPRPASSRGVLVLQGGFSVEENEKRINCFKCRYFYTTWEPAHPRGCRGYGFKTKAMPSTVVLQSSGRPCLKFVRKPQ</sequence>
<reference evidence="2" key="1">
    <citation type="submission" date="2016-08" db="EMBL/GenBank/DDBJ databases">
        <authorList>
            <person name="Varghese N."/>
            <person name="Submissions Spin"/>
        </authorList>
    </citation>
    <scope>NUCLEOTIDE SEQUENCE [LARGE SCALE GENOMIC DNA]</scope>
    <source>
        <strain evidence="2">SGD-1123</strain>
    </source>
</reference>
<keyword evidence="2" id="KW-1185">Reference proteome</keyword>
<proteinExistence type="predicted"/>
<dbReference type="Proteomes" id="UP000181997">
    <property type="component" value="Unassembled WGS sequence"/>
</dbReference>
<name>A0A1C4D4B9_9BACI</name>
<organism evidence="1 2">
    <name type="scientific">[Bacillus] enclensis</name>
    <dbReference type="NCBI Taxonomy" id="1402860"/>
    <lineage>
        <taxon>Bacteria</taxon>
        <taxon>Bacillati</taxon>
        <taxon>Bacillota</taxon>
        <taxon>Bacilli</taxon>
        <taxon>Bacillales</taxon>
        <taxon>Bacillaceae</taxon>
        <taxon>Rossellomorea</taxon>
    </lineage>
</organism>
<dbReference type="EMBL" id="FMAU01000004">
    <property type="protein sequence ID" value="SCC26161.1"/>
    <property type="molecule type" value="Genomic_DNA"/>
</dbReference>
<gene>
    <name evidence="1" type="ORF">GA0061094_3550</name>
</gene>
<protein>
    <recommendedName>
        <fullName evidence="3">Uracil-DNA glycosylase</fullName>
    </recommendedName>
</protein>
<evidence type="ECO:0000313" key="1">
    <source>
        <dbReference type="EMBL" id="SCC26161.1"/>
    </source>
</evidence>
<accession>A0A1C4D4B9</accession>